<dbReference type="Proteomes" id="UP001497497">
    <property type="component" value="Unassembled WGS sequence"/>
</dbReference>
<gene>
    <name evidence="2" type="ORF">GSLYS_00001774001</name>
</gene>
<feature type="region of interest" description="Disordered" evidence="1">
    <location>
        <begin position="1"/>
        <end position="20"/>
    </location>
</feature>
<dbReference type="EMBL" id="CAXITT010000019">
    <property type="protein sequence ID" value="CAL1527604.1"/>
    <property type="molecule type" value="Genomic_DNA"/>
</dbReference>
<organism evidence="2 3">
    <name type="scientific">Lymnaea stagnalis</name>
    <name type="common">Great pond snail</name>
    <name type="synonym">Helix stagnalis</name>
    <dbReference type="NCBI Taxonomy" id="6523"/>
    <lineage>
        <taxon>Eukaryota</taxon>
        <taxon>Metazoa</taxon>
        <taxon>Spiralia</taxon>
        <taxon>Lophotrochozoa</taxon>
        <taxon>Mollusca</taxon>
        <taxon>Gastropoda</taxon>
        <taxon>Heterobranchia</taxon>
        <taxon>Euthyneura</taxon>
        <taxon>Panpulmonata</taxon>
        <taxon>Hygrophila</taxon>
        <taxon>Lymnaeoidea</taxon>
        <taxon>Lymnaeidae</taxon>
        <taxon>Lymnaea</taxon>
    </lineage>
</organism>
<reference evidence="2 3" key="1">
    <citation type="submission" date="2024-04" db="EMBL/GenBank/DDBJ databases">
        <authorList>
            <consortium name="Genoscope - CEA"/>
            <person name="William W."/>
        </authorList>
    </citation>
    <scope>NUCLEOTIDE SEQUENCE [LARGE SCALE GENOMIC DNA]</scope>
</reference>
<feature type="non-terminal residue" evidence="2">
    <location>
        <position position="74"/>
    </location>
</feature>
<dbReference type="AlphaFoldDB" id="A0AAV2H519"/>
<keyword evidence="3" id="KW-1185">Reference proteome</keyword>
<sequence>PPVSPPVHQQPNQRHSTSPIRVVPADVSRRLSDSEINTPPKVMNSARIVQLSSNVQQNPLYSKASMIQQSIDLL</sequence>
<proteinExistence type="predicted"/>
<protein>
    <submittedName>
        <fullName evidence="2">Uncharacterized protein</fullName>
    </submittedName>
</protein>
<comment type="caution">
    <text evidence="2">The sequence shown here is derived from an EMBL/GenBank/DDBJ whole genome shotgun (WGS) entry which is preliminary data.</text>
</comment>
<feature type="compositionally biased region" description="Polar residues" evidence="1">
    <location>
        <begin position="7"/>
        <end position="19"/>
    </location>
</feature>
<evidence type="ECO:0000313" key="2">
    <source>
        <dbReference type="EMBL" id="CAL1527604.1"/>
    </source>
</evidence>
<feature type="non-terminal residue" evidence="2">
    <location>
        <position position="1"/>
    </location>
</feature>
<evidence type="ECO:0000313" key="3">
    <source>
        <dbReference type="Proteomes" id="UP001497497"/>
    </source>
</evidence>
<name>A0AAV2H519_LYMST</name>
<accession>A0AAV2H519</accession>
<evidence type="ECO:0000256" key="1">
    <source>
        <dbReference type="SAM" id="MobiDB-lite"/>
    </source>
</evidence>